<dbReference type="EMBL" id="JACCBK010000001">
    <property type="protein sequence ID" value="NYD84623.1"/>
    <property type="molecule type" value="Genomic_DNA"/>
</dbReference>
<dbReference type="InterPro" id="IPR011991">
    <property type="entry name" value="ArsR-like_HTH"/>
</dbReference>
<dbReference type="InterPro" id="IPR036388">
    <property type="entry name" value="WH-like_DNA-bd_sf"/>
</dbReference>
<gene>
    <name evidence="4" type="ORF">BKA21_000172</name>
    <name evidence="3" type="ORF">Col01nite_08490</name>
</gene>
<evidence type="ECO:0000259" key="2">
    <source>
        <dbReference type="SMART" id="SM00418"/>
    </source>
</evidence>
<dbReference type="SUPFAM" id="SSF46785">
    <property type="entry name" value="Winged helix' DNA-binding domain"/>
    <property type="match status" value="1"/>
</dbReference>
<dbReference type="Proteomes" id="UP000618382">
    <property type="component" value="Unassembled WGS sequence"/>
</dbReference>
<dbReference type="RefSeq" id="WP_239072774.1">
    <property type="nucleotide sequence ID" value="NZ_BAABFI010000004.1"/>
</dbReference>
<dbReference type="GO" id="GO:0003700">
    <property type="term" value="F:DNA-binding transcription factor activity"/>
    <property type="evidence" value="ECO:0007669"/>
    <property type="project" value="InterPro"/>
</dbReference>
<evidence type="ECO:0000256" key="1">
    <source>
        <dbReference type="SAM" id="MobiDB-lite"/>
    </source>
</evidence>
<dbReference type="EMBL" id="BONN01000002">
    <property type="protein sequence ID" value="GIG31690.1"/>
    <property type="molecule type" value="Genomic_DNA"/>
</dbReference>
<dbReference type="InterPro" id="IPR036390">
    <property type="entry name" value="WH_DNA-bd_sf"/>
</dbReference>
<dbReference type="InterPro" id="IPR001845">
    <property type="entry name" value="HTH_ArsR_DNA-bd_dom"/>
</dbReference>
<sequence length="262" mass="28374">MTDDPPDDLTDDDPDDDPGRVRRTPAARVLAAPSRVELLHVLQDEGPSTTAALASRTGLHENTVREHLQRLVDARFVVRETERRTTRGRPRSVYRATTRDDVRTDPGAARHLAESVARARLTSVLLDGYGTGVGDVASAARRAGRAMVGDLPDLPAGEADQVLALEAHLDRLGFDPVLDADRTAFDLWRCPFLDLARARPEVVCSVHLGLAQGVLEQVGGPVRADRLVPFVGPRRCTLHLSGASRRPAAPHAARRAPTEGEP</sequence>
<evidence type="ECO:0000313" key="6">
    <source>
        <dbReference type="Proteomes" id="UP000618382"/>
    </source>
</evidence>
<comment type="caution">
    <text evidence="4">The sequence shown here is derived from an EMBL/GenBank/DDBJ whole genome shotgun (WGS) entry which is preliminary data.</text>
</comment>
<feature type="region of interest" description="Disordered" evidence="1">
    <location>
        <begin position="241"/>
        <end position="262"/>
    </location>
</feature>
<keyword evidence="6" id="KW-1185">Reference proteome</keyword>
<proteinExistence type="predicted"/>
<evidence type="ECO:0000313" key="4">
    <source>
        <dbReference type="EMBL" id="NYD84623.1"/>
    </source>
</evidence>
<dbReference type="SMART" id="SM00418">
    <property type="entry name" value="HTH_ARSR"/>
    <property type="match status" value="1"/>
</dbReference>
<dbReference type="Gene3D" id="1.10.10.10">
    <property type="entry name" value="Winged helix-like DNA-binding domain superfamily/Winged helix DNA-binding domain"/>
    <property type="match status" value="1"/>
</dbReference>
<evidence type="ECO:0000313" key="3">
    <source>
        <dbReference type="EMBL" id="GIG31690.1"/>
    </source>
</evidence>
<name>A0A7Y9FC58_9CELL</name>
<dbReference type="AlphaFoldDB" id="A0A7Y9FC58"/>
<feature type="compositionally biased region" description="Acidic residues" evidence="1">
    <location>
        <begin position="1"/>
        <end position="16"/>
    </location>
</feature>
<evidence type="ECO:0000313" key="5">
    <source>
        <dbReference type="Proteomes" id="UP000577956"/>
    </source>
</evidence>
<organism evidence="4 5">
    <name type="scientific">Cellulomonas oligotrophica</name>
    <dbReference type="NCBI Taxonomy" id="931536"/>
    <lineage>
        <taxon>Bacteria</taxon>
        <taxon>Bacillati</taxon>
        <taxon>Actinomycetota</taxon>
        <taxon>Actinomycetes</taxon>
        <taxon>Micrococcales</taxon>
        <taxon>Cellulomonadaceae</taxon>
        <taxon>Cellulomonas</taxon>
    </lineage>
</organism>
<accession>A0A7Y9FC58</accession>
<dbReference type="Pfam" id="PF12840">
    <property type="entry name" value="HTH_20"/>
    <property type="match status" value="1"/>
</dbReference>
<reference evidence="4 5" key="1">
    <citation type="submission" date="2020-07" db="EMBL/GenBank/DDBJ databases">
        <title>Sequencing the genomes of 1000 actinobacteria strains.</title>
        <authorList>
            <person name="Klenk H.-P."/>
        </authorList>
    </citation>
    <scope>NUCLEOTIDE SEQUENCE [LARGE SCALE GENOMIC DNA]</scope>
    <source>
        <strain evidence="4 5">DSM 24482</strain>
    </source>
</reference>
<protein>
    <submittedName>
        <fullName evidence="3 4">Transcriptional regulator</fullName>
    </submittedName>
</protein>
<reference evidence="3 6" key="2">
    <citation type="submission" date="2021-01" db="EMBL/GenBank/DDBJ databases">
        <title>Whole genome shotgun sequence of Cellulomonas oligotrophica NBRC 109435.</title>
        <authorList>
            <person name="Komaki H."/>
            <person name="Tamura T."/>
        </authorList>
    </citation>
    <scope>NUCLEOTIDE SEQUENCE [LARGE SCALE GENOMIC DNA]</scope>
    <source>
        <strain evidence="3 6">NBRC 109435</strain>
    </source>
</reference>
<dbReference type="CDD" id="cd00090">
    <property type="entry name" value="HTH_ARSR"/>
    <property type="match status" value="1"/>
</dbReference>
<feature type="region of interest" description="Disordered" evidence="1">
    <location>
        <begin position="1"/>
        <end position="28"/>
    </location>
</feature>
<dbReference type="Proteomes" id="UP000577956">
    <property type="component" value="Unassembled WGS sequence"/>
</dbReference>
<feature type="domain" description="HTH arsR-type" evidence="2">
    <location>
        <begin position="25"/>
        <end position="111"/>
    </location>
</feature>